<dbReference type="EMBL" id="JAAAWP010000001">
    <property type="protein sequence ID" value="NDW20392.1"/>
    <property type="molecule type" value="Genomic_DNA"/>
</dbReference>
<evidence type="ECO:0000313" key="2">
    <source>
        <dbReference type="Proteomes" id="UP000478837"/>
    </source>
</evidence>
<sequence length="111" mass="12773">MAFIVKEQDRLFVVPELTNSQHAQIREGQRGISKKQVMLAYQYGRVIHSRRAVYHVIGNKEIKKYGGIVPELKNMNGVQLVVSANGTVLTAFKNKDLRKVRPYKHSHKHLH</sequence>
<dbReference type="RefSeq" id="WP_061485479.1">
    <property type="nucleotide sequence ID" value="NZ_JAAAWP010000001.1"/>
</dbReference>
<dbReference type="AlphaFoldDB" id="A0A6L9MQK1"/>
<proteinExistence type="predicted"/>
<organism evidence="1 2">
    <name type="scientific">Alteromonas hispanica</name>
    <dbReference type="NCBI Taxonomy" id="315421"/>
    <lineage>
        <taxon>Bacteria</taxon>
        <taxon>Pseudomonadati</taxon>
        <taxon>Pseudomonadota</taxon>
        <taxon>Gammaproteobacteria</taxon>
        <taxon>Alteromonadales</taxon>
        <taxon>Alteromonadaceae</taxon>
        <taxon>Alteromonas/Salinimonas group</taxon>
        <taxon>Alteromonas</taxon>
    </lineage>
</organism>
<protein>
    <submittedName>
        <fullName evidence="1">DUF4258 domain-containing protein</fullName>
    </submittedName>
</protein>
<reference evidence="1 2" key="1">
    <citation type="submission" date="2020-01" db="EMBL/GenBank/DDBJ databases">
        <title>Genomes of bacteria type strains.</title>
        <authorList>
            <person name="Chen J."/>
            <person name="Zhu S."/>
            <person name="Yang J."/>
        </authorList>
    </citation>
    <scope>NUCLEOTIDE SEQUENCE [LARGE SCALE GENOMIC DNA]</scope>
    <source>
        <strain evidence="1 2">LMG 22958</strain>
    </source>
</reference>
<dbReference type="Proteomes" id="UP000478837">
    <property type="component" value="Unassembled WGS sequence"/>
</dbReference>
<gene>
    <name evidence="1" type="ORF">GTW09_02470</name>
</gene>
<keyword evidence="2" id="KW-1185">Reference proteome</keyword>
<comment type="caution">
    <text evidence="1">The sequence shown here is derived from an EMBL/GenBank/DDBJ whole genome shotgun (WGS) entry which is preliminary data.</text>
</comment>
<evidence type="ECO:0000313" key="1">
    <source>
        <dbReference type="EMBL" id="NDW20392.1"/>
    </source>
</evidence>
<accession>A0A6L9MQK1</accession>
<name>A0A6L9MQK1_9ALTE</name>